<name>A0A8X7PNP1_BRACI</name>
<dbReference type="EMBL" id="JAAMPC010000016">
    <property type="protein sequence ID" value="KAG2254013.1"/>
    <property type="molecule type" value="Genomic_DNA"/>
</dbReference>
<evidence type="ECO:0000313" key="2">
    <source>
        <dbReference type="Proteomes" id="UP000886595"/>
    </source>
</evidence>
<protein>
    <submittedName>
        <fullName evidence="1">Uncharacterized protein</fullName>
    </submittedName>
</protein>
<dbReference type="Proteomes" id="UP000886595">
    <property type="component" value="Unassembled WGS sequence"/>
</dbReference>
<proteinExistence type="predicted"/>
<reference evidence="1 2" key="1">
    <citation type="submission" date="2020-02" db="EMBL/GenBank/DDBJ databases">
        <authorList>
            <person name="Ma Q."/>
            <person name="Huang Y."/>
            <person name="Song X."/>
            <person name="Pei D."/>
        </authorList>
    </citation>
    <scope>NUCLEOTIDE SEQUENCE [LARGE SCALE GENOMIC DNA]</scope>
    <source>
        <strain evidence="1">Sxm20200214</strain>
        <tissue evidence="1">Leaf</tissue>
    </source>
</reference>
<gene>
    <name evidence="1" type="ORF">Bca52824_084149</name>
</gene>
<evidence type="ECO:0000313" key="1">
    <source>
        <dbReference type="EMBL" id="KAG2254013.1"/>
    </source>
</evidence>
<keyword evidence="2" id="KW-1185">Reference proteome</keyword>
<accession>A0A8X7PNP1</accession>
<organism evidence="1 2">
    <name type="scientific">Brassica carinata</name>
    <name type="common">Ethiopian mustard</name>
    <name type="synonym">Abyssinian cabbage</name>
    <dbReference type="NCBI Taxonomy" id="52824"/>
    <lineage>
        <taxon>Eukaryota</taxon>
        <taxon>Viridiplantae</taxon>
        <taxon>Streptophyta</taxon>
        <taxon>Embryophyta</taxon>
        <taxon>Tracheophyta</taxon>
        <taxon>Spermatophyta</taxon>
        <taxon>Magnoliopsida</taxon>
        <taxon>eudicotyledons</taxon>
        <taxon>Gunneridae</taxon>
        <taxon>Pentapetalae</taxon>
        <taxon>rosids</taxon>
        <taxon>malvids</taxon>
        <taxon>Brassicales</taxon>
        <taxon>Brassicaceae</taxon>
        <taxon>Brassiceae</taxon>
        <taxon>Brassica</taxon>
    </lineage>
</organism>
<dbReference type="SUPFAM" id="SSF50386">
    <property type="entry name" value="STI-like"/>
    <property type="match status" value="1"/>
</dbReference>
<comment type="caution">
    <text evidence="1">The sequence shown here is derived from an EMBL/GenBank/DDBJ whole genome shotgun (WGS) entry which is preliminary data.</text>
</comment>
<sequence>MIDGEVQDHVPDEDKRWCLFLVQSQSMFPAIIIGGERTAPNSLFKIEEATGAHTYKLTTSSGTVGNIPVAWLSAPQLIVTNDEAKTLFVKFI</sequence>
<dbReference type="AlphaFoldDB" id="A0A8X7PNP1"/>
<dbReference type="InterPro" id="IPR011065">
    <property type="entry name" value="Kunitz_inhibitor_STI-like_sf"/>
</dbReference>
<dbReference type="Gene3D" id="2.80.10.50">
    <property type="match status" value="1"/>
</dbReference>